<evidence type="ECO:0008006" key="5">
    <source>
        <dbReference type="Google" id="ProtNLM"/>
    </source>
</evidence>
<feature type="region of interest" description="Disordered" evidence="1">
    <location>
        <begin position="174"/>
        <end position="201"/>
    </location>
</feature>
<evidence type="ECO:0000256" key="1">
    <source>
        <dbReference type="SAM" id="MobiDB-lite"/>
    </source>
</evidence>
<keyword evidence="2" id="KW-0812">Transmembrane</keyword>
<accession>A0A9D1S1X2</accession>
<dbReference type="Proteomes" id="UP000824151">
    <property type="component" value="Unassembled WGS sequence"/>
</dbReference>
<keyword evidence="2" id="KW-0472">Membrane</keyword>
<reference evidence="3" key="2">
    <citation type="submission" date="2021-04" db="EMBL/GenBank/DDBJ databases">
        <authorList>
            <person name="Gilroy R."/>
        </authorList>
    </citation>
    <scope>NUCLEOTIDE SEQUENCE</scope>
    <source>
        <strain evidence="3">ChiHejej3B27-3195</strain>
    </source>
</reference>
<evidence type="ECO:0000256" key="2">
    <source>
        <dbReference type="SAM" id="Phobius"/>
    </source>
</evidence>
<feature type="compositionally biased region" description="Gly residues" evidence="1">
    <location>
        <begin position="68"/>
        <end position="85"/>
    </location>
</feature>
<comment type="caution">
    <text evidence="3">The sequence shown here is derived from an EMBL/GenBank/DDBJ whole genome shotgun (WGS) entry which is preliminary data.</text>
</comment>
<name>A0A9D1S1X2_9MICC</name>
<reference evidence="3" key="1">
    <citation type="journal article" date="2021" name="PeerJ">
        <title>Extensive microbial diversity within the chicken gut microbiome revealed by metagenomics and culture.</title>
        <authorList>
            <person name="Gilroy R."/>
            <person name="Ravi A."/>
            <person name="Getino M."/>
            <person name="Pursley I."/>
            <person name="Horton D.L."/>
            <person name="Alikhan N.F."/>
            <person name="Baker D."/>
            <person name="Gharbi K."/>
            <person name="Hall N."/>
            <person name="Watson M."/>
            <person name="Adriaenssens E.M."/>
            <person name="Foster-Nyarko E."/>
            <person name="Jarju S."/>
            <person name="Secka A."/>
            <person name="Antonio M."/>
            <person name="Oren A."/>
            <person name="Chaudhuri R.R."/>
            <person name="La Ragione R."/>
            <person name="Hildebrand F."/>
            <person name="Pallen M.J."/>
        </authorList>
    </citation>
    <scope>NUCLEOTIDE SEQUENCE</scope>
    <source>
        <strain evidence="3">ChiHejej3B27-3195</strain>
    </source>
</reference>
<keyword evidence="2" id="KW-1133">Transmembrane helix</keyword>
<gene>
    <name evidence="3" type="ORF">H9871_05360</name>
</gene>
<evidence type="ECO:0000313" key="4">
    <source>
        <dbReference type="Proteomes" id="UP000824151"/>
    </source>
</evidence>
<sequence>MHDRPTRRHSPAVYRRRRLTLAVLVIFVAALLWWLTSLAVDALFEDEEPGGAGTSQGGEATSQPSEGAGTGSEGGEGSGEPGSGESGSPDEQTEETGQCAPEDIEVRASTGADSYSRTDAPLLIMEVENTSSSDCTVDLGTGAQEFSLEHANQQIFTTAQCGGDTTTLETELEPGDVESSHLTWPLSDSSKDCSEPADVPSGEYELTVDLDGSRSEPVTFMLGDG</sequence>
<proteinExistence type="predicted"/>
<protein>
    <recommendedName>
        <fullName evidence="5">DUF4232 domain-containing protein</fullName>
    </recommendedName>
</protein>
<feature type="region of interest" description="Disordered" evidence="1">
    <location>
        <begin position="49"/>
        <end position="100"/>
    </location>
</feature>
<feature type="transmembrane region" description="Helical" evidence="2">
    <location>
        <begin position="21"/>
        <end position="40"/>
    </location>
</feature>
<dbReference type="EMBL" id="DXGD01000195">
    <property type="protein sequence ID" value="HIW99552.1"/>
    <property type="molecule type" value="Genomic_DNA"/>
</dbReference>
<dbReference type="AlphaFoldDB" id="A0A9D1S1X2"/>
<evidence type="ECO:0000313" key="3">
    <source>
        <dbReference type="EMBL" id="HIW99552.1"/>
    </source>
</evidence>
<organism evidence="3 4">
    <name type="scientific">Candidatus Nesterenkonia stercoripullorum</name>
    <dbReference type="NCBI Taxonomy" id="2838701"/>
    <lineage>
        <taxon>Bacteria</taxon>
        <taxon>Bacillati</taxon>
        <taxon>Actinomycetota</taxon>
        <taxon>Actinomycetes</taxon>
        <taxon>Micrococcales</taxon>
        <taxon>Micrococcaceae</taxon>
        <taxon>Nesterenkonia</taxon>
    </lineage>
</organism>